<dbReference type="Pfam" id="PF00561">
    <property type="entry name" value="Abhydrolase_1"/>
    <property type="match status" value="1"/>
</dbReference>
<sequence>MLSKYLLKGCGLLYGLFSYGVFLFLAAKEGSIFRRMSEKAKKELSIARRKFWDLTETPYGLKHDFFILSSGVKLHYVTTGPPPGRPGQPTNLVIFLHGFPDSWVLWQNLLRSKRLAQNAVLAAVDLPGYGGSDGLPQYDATTVLETITAFILCMREEYTGEARGSPTERGKVIIVSHDWGAAIAFRLAAEAPQLADRFITSSVFLPTLLLANIQGRWSSAMQMLKSGAGQPRSLRLLRTAASTLCPVLTQLKKSGYVFIFLLPAPLANSFGSFGNYYVLRMMQQIAAKSKHPLEGTELAEAMAQSLGPSVEQCADDGYSEDVRRRAPSGGWSEKIRYYREGAATGSWDKSIETVVSLSNLERAGGRRRSSSGAGLFEDGPKGALKAKVTFVVGLKDVAIDPTLAFEGIGDYFSRESQMVTLPEAGHWTPSEKEGAAVLEEVTAWALEGEYGTVRERLQKFPGAKVTVER</sequence>
<dbReference type="InterPro" id="IPR000073">
    <property type="entry name" value="AB_hydrolase_1"/>
</dbReference>
<evidence type="ECO:0000313" key="3">
    <source>
        <dbReference type="EMBL" id="KAJ9668202.1"/>
    </source>
</evidence>
<feature type="transmembrane region" description="Helical" evidence="1">
    <location>
        <begin position="256"/>
        <end position="279"/>
    </location>
</feature>
<keyword evidence="4" id="KW-1185">Reference proteome</keyword>
<reference evidence="3" key="1">
    <citation type="submission" date="2022-10" db="EMBL/GenBank/DDBJ databases">
        <title>Culturing micro-colonial fungi from biological soil crusts in the Mojave desert and describing Neophaeococcomyces mojavensis, and introducing the new genera and species Taxawa tesnikishii.</title>
        <authorList>
            <person name="Kurbessoian T."/>
            <person name="Stajich J.E."/>
        </authorList>
    </citation>
    <scope>NUCLEOTIDE SEQUENCE</scope>
    <source>
        <strain evidence="3">TK_1</strain>
    </source>
</reference>
<comment type="caution">
    <text evidence="3">The sequence shown here is derived from an EMBL/GenBank/DDBJ whole genome shotgun (WGS) entry which is preliminary data.</text>
</comment>
<feature type="transmembrane region" description="Helical" evidence="1">
    <location>
        <begin position="6"/>
        <end position="27"/>
    </location>
</feature>
<accession>A0ABQ9P1I0</accession>
<keyword evidence="1" id="KW-0812">Transmembrane</keyword>
<dbReference type="PANTHER" id="PTHR43329">
    <property type="entry name" value="EPOXIDE HYDROLASE"/>
    <property type="match status" value="1"/>
</dbReference>
<dbReference type="Gene3D" id="3.40.50.1820">
    <property type="entry name" value="alpha/beta hydrolase"/>
    <property type="match status" value="1"/>
</dbReference>
<dbReference type="Proteomes" id="UP001172684">
    <property type="component" value="Unassembled WGS sequence"/>
</dbReference>
<gene>
    <name evidence="3" type="ORF">H2201_001631</name>
</gene>
<dbReference type="SUPFAM" id="SSF53474">
    <property type="entry name" value="alpha/beta-Hydrolases"/>
    <property type="match status" value="1"/>
</dbReference>
<name>A0ABQ9P1I0_9PEZI</name>
<dbReference type="EMBL" id="JAPDRL010000008">
    <property type="protein sequence ID" value="KAJ9668202.1"/>
    <property type="molecule type" value="Genomic_DNA"/>
</dbReference>
<protein>
    <recommendedName>
        <fullName evidence="2">AB hydrolase-1 domain-containing protein</fullName>
    </recommendedName>
</protein>
<feature type="domain" description="AB hydrolase-1" evidence="2">
    <location>
        <begin position="92"/>
        <end position="237"/>
    </location>
</feature>
<keyword evidence="1" id="KW-0472">Membrane</keyword>
<evidence type="ECO:0000259" key="2">
    <source>
        <dbReference type="Pfam" id="PF00561"/>
    </source>
</evidence>
<keyword evidence="1" id="KW-1133">Transmembrane helix</keyword>
<evidence type="ECO:0000313" key="4">
    <source>
        <dbReference type="Proteomes" id="UP001172684"/>
    </source>
</evidence>
<evidence type="ECO:0000256" key="1">
    <source>
        <dbReference type="SAM" id="Phobius"/>
    </source>
</evidence>
<proteinExistence type="predicted"/>
<organism evidence="3 4">
    <name type="scientific">Coniosporium apollinis</name>
    <dbReference type="NCBI Taxonomy" id="61459"/>
    <lineage>
        <taxon>Eukaryota</taxon>
        <taxon>Fungi</taxon>
        <taxon>Dikarya</taxon>
        <taxon>Ascomycota</taxon>
        <taxon>Pezizomycotina</taxon>
        <taxon>Dothideomycetes</taxon>
        <taxon>Dothideomycetes incertae sedis</taxon>
        <taxon>Coniosporium</taxon>
    </lineage>
</organism>
<dbReference type="InterPro" id="IPR029058">
    <property type="entry name" value="AB_hydrolase_fold"/>
</dbReference>